<feature type="domain" description="DUF6788" evidence="2">
    <location>
        <begin position="3"/>
        <end position="44"/>
    </location>
</feature>
<proteinExistence type="predicted"/>
<comment type="caution">
    <text evidence="3">The sequence shown here is derived from an EMBL/GenBank/DDBJ whole genome shotgun (WGS) entry which is preliminary data.</text>
</comment>
<dbReference type="EMBL" id="JBHPBY010000475">
    <property type="protein sequence ID" value="MFC1853330.1"/>
    <property type="molecule type" value="Genomic_DNA"/>
</dbReference>
<organism evidence="3 4">
    <name type="scientific">candidate division CSSED10-310 bacterium</name>
    <dbReference type="NCBI Taxonomy" id="2855610"/>
    <lineage>
        <taxon>Bacteria</taxon>
        <taxon>Bacteria division CSSED10-310</taxon>
    </lineage>
</organism>
<evidence type="ECO:0000313" key="4">
    <source>
        <dbReference type="Proteomes" id="UP001594351"/>
    </source>
</evidence>
<name>A0ABV6Z4F0_UNCC1</name>
<accession>A0ABV6Z4F0</accession>
<reference evidence="3 4" key="1">
    <citation type="submission" date="2024-09" db="EMBL/GenBank/DDBJ databases">
        <title>Laminarin stimulates single cell rates of sulfate reduction while oxygen inhibits transcriptomic activity in coastal marine sediment.</title>
        <authorList>
            <person name="Lindsay M."/>
            <person name="Orcutt B."/>
            <person name="Emerson D."/>
            <person name="Stepanauskas R."/>
            <person name="D'Angelo T."/>
        </authorList>
    </citation>
    <scope>NUCLEOTIDE SEQUENCE [LARGE SCALE GENOMIC DNA]</scope>
    <source>
        <strain evidence="3">SAG AM-311-K15</strain>
    </source>
</reference>
<dbReference type="InterPro" id="IPR046738">
    <property type="entry name" value="DUF6788"/>
</dbReference>
<feature type="compositionally biased region" description="Basic residues" evidence="1">
    <location>
        <begin position="107"/>
        <end position="120"/>
    </location>
</feature>
<evidence type="ECO:0000256" key="1">
    <source>
        <dbReference type="SAM" id="MobiDB-lite"/>
    </source>
</evidence>
<feature type="region of interest" description="Disordered" evidence="1">
    <location>
        <begin position="89"/>
        <end position="120"/>
    </location>
</feature>
<evidence type="ECO:0000259" key="2">
    <source>
        <dbReference type="Pfam" id="PF20586"/>
    </source>
</evidence>
<keyword evidence="4" id="KW-1185">Reference proteome</keyword>
<dbReference type="Pfam" id="PF20586">
    <property type="entry name" value="DUF6788"/>
    <property type="match status" value="1"/>
</dbReference>
<dbReference type="Proteomes" id="UP001594351">
    <property type="component" value="Unassembled WGS sequence"/>
</dbReference>
<feature type="compositionally biased region" description="Basic and acidic residues" evidence="1">
    <location>
        <begin position="89"/>
        <end position="106"/>
    </location>
</feature>
<sequence length="120" mass="13880">MKGSVYELKRKCGKPGCKCTKGQLHARMVLSASEGGRTTLDVIPSGFLVEVKIKVQRYQELRRCRARLGELHTKMLQIIDEMEAMRREEMIPGKRRATAERSEQNKRNKGVPQKRGRRRK</sequence>
<evidence type="ECO:0000313" key="3">
    <source>
        <dbReference type="EMBL" id="MFC1853330.1"/>
    </source>
</evidence>
<protein>
    <submittedName>
        <fullName evidence="3">DUF6788 family protein</fullName>
    </submittedName>
</protein>
<gene>
    <name evidence="3" type="ORF">ACFL27_24290</name>
</gene>